<dbReference type="AlphaFoldDB" id="A0A285G132"/>
<dbReference type="OrthoDB" id="9770965at2"/>
<feature type="active site" description="Nucleophile" evidence="4">
    <location>
        <position position="37"/>
    </location>
</feature>
<dbReference type="EMBL" id="OBDZ01000004">
    <property type="protein sequence ID" value="SNY17128.1"/>
    <property type="molecule type" value="Genomic_DNA"/>
</dbReference>
<evidence type="ECO:0000256" key="2">
    <source>
        <dbReference type="ARBA" id="ARBA00022963"/>
    </source>
</evidence>
<dbReference type="InterPro" id="IPR016035">
    <property type="entry name" value="Acyl_Trfase/lysoPLipase"/>
</dbReference>
<reference evidence="7" key="1">
    <citation type="submission" date="2017-09" db="EMBL/GenBank/DDBJ databases">
        <authorList>
            <person name="Varghese N."/>
            <person name="Submissions S."/>
        </authorList>
    </citation>
    <scope>NUCLEOTIDE SEQUENCE [LARGE SCALE GENOMIC DNA]</scope>
    <source>
        <strain evidence="7">MSL47</strain>
    </source>
</reference>
<evidence type="ECO:0000256" key="3">
    <source>
        <dbReference type="ARBA" id="ARBA00023098"/>
    </source>
</evidence>
<dbReference type="PROSITE" id="PS51635">
    <property type="entry name" value="PNPLA"/>
    <property type="match status" value="1"/>
</dbReference>
<dbReference type="STRING" id="1413210.U472_01090"/>
<feature type="short sequence motif" description="GXGXXG" evidence="4">
    <location>
        <begin position="8"/>
        <end position="13"/>
    </location>
</feature>
<dbReference type="PANTHER" id="PTHR14226">
    <property type="entry name" value="NEUROPATHY TARGET ESTERASE/SWISS CHEESE D.MELANOGASTER"/>
    <property type="match status" value="1"/>
</dbReference>
<evidence type="ECO:0000256" key="1">
    <source>
        <dbReference type="ARBA" id="ARBA00022801"/>
    </source>
</evidence>
<dbReference type="GO" id="GO:0016042">
    <property type="term" value="P:lipid catabolic process"/>
    <property type="evidence" value="ECO:0007669"/>
    <property type="project" value="UniProtKB-UniRule"/>
</dbReference>
<name>A0A285G132_9FIRM</name>
<evidence type="ECO:0000313" key="7">
    <source>
        <dbReference type="Proteomes" id="UP000219573"/>
    </source>
</evidence>
<evidence type="ECO:0000256" key="4">
    <source>
        <dbReference type="PROSITE-ProRule" id="PRU01161"/>
    </source>
</evidence>
<feature type="domain" description="PNPLA" evidence="5">
    <location>
        <begin position="4"/>
        <end position="191"/>
    </location>
</feature>
<evidence type="ECO:0000313" key="6">
    <source>
        <dbReference type="EMBL" id="SNY17128.1"/>
    </source>
</evidence>
<sequence length="398" mass="45736">MYGLVLEGGGAKGAYHIGAYKAINELNLDISGITGTSIGAINGALIAGEDLEYVYDLWYNLKPSQLFDVNEKVLKDLREFNFNQKNVNYIINKIKEIFNNGGIELNKIKSFLSENIDEKKVRNTNIDFGIVTVNISQKKAMELFIEDIPRGKLLDYLMASAYLPTFKMEKIDGELFLDGGFYDNLPINLLAQKGYKEIIAIRTFGMGRVREVENKDLNITYISPNEDLGRTLDFDQEQIRYNLKLGYFDALKVFNNLKGKKYYLNVNKKEKDYIELLLKLNQEQLAKISEILNIKELTGYRMLFEEAIAKLSVLLDLDKQSTYEDILLSLLEFIAEKIDIERFKVYDLDDFIKQIKKAFPENKTLESNNIPSFIKDNKLLSRTVKDALLEDIITIILD</sequence>
<feature type="short sequence motif" description="DGA/G" evidence="4">
    <location>
        <begin position="178"/>
        <end position="180"/>
    </location>
</feature>
<keyword evidence="2 4" id="KW-0442">Lipid degradation</keyword>
<dbReference type="InterPro" id="IPR002641">
    <property type="entry name" value="PNPLA_dom"/>
</dbReference>
<dbReference type="PANTHER" id="PTHR14226:SF29">
    <property type="entry name" value="NEUROPATHY TARGET ESTERASE SWS"/>
    <property type="match status" value="1"/>
</dbReference>
<organism evidence="6 7">
    <name type="scientific">Orenia metallireducens</name>
    <dbReference type="NCBI Taxonomy" id="1413210"/>
    <lineage>
        <taxon>Bacteria</taxon>
        <taxon>Bacillati</taxon>
        <taxon>Bacillota</taxon>
        <taxon>Clostridia</taxon>
        <taxon>Halanaerobiales</taxon>
        <taxon>Halobacteroidaceae</taxon>
        <taxon>Orenia</taxon>
    </lineage>
</organism>
<feature type="short sequence motif" description="GXSXG" evidence="4">
    <location>
        <begin position="35"/>
        <end position="39"/>
    </location>
</feature>
<feature type="active site" description="Proton acceptor" evidence="4">
    <location>
        <position position="178"/>
    </location>
</feature>
<dbReference type="InterPro" id="IPR050301">
    <property type="entry name" value="NTE"/>
</dbReference>
<proteinExistence type="predicted"/>
<protein>
    <submittedName>
        <fullName evidence="6">NTE family protein</fullName>
    </submittedName>
</protein>
<dbReference type="Gene3D" id="3.40.1090.10">
    <property type="entry name" value="Cytosolic phospholipase A2 catalytic domain"/>
    <property type="match status" value="2"/>
</dbReference>
<evidence type="ECO:0000259" key="5">
    <source>
        <dbReference type="PROSITE" id="PS51635"/>
    </source>
</evidence>
<dbReference type="GO" id="GO:0016787">
    <property type="term" value="F:hydrolase activity"/>
    <property type="evidence" value="ECO:0007669"/>
    <property type="project" value="UniProtKB-UniRule"/>
</dbReference>
<dbReference type="CDD" id="cd07209">
    <property type="entry name" value="Pat_hypo_Ecoli_Z1214_like"/>
    <property type="match status" value="1"/>
</dbReference>
<dbReference type="Pfam" id="PF01734">
    <property type="entry name" value="Patatin"/>
    <property type="match status" value="1"/>
</dbReference>
<dbReference type="Proteomes" id="UP000219573">
    <property type="component" value="Unassembled WGS sequence"/>
</dbReference>
<accession>A0A285G132</accession>
<keyword evidence="3 4" id="KW-0443">Lipid metabolism</keyword>
<dbReference type="RefSeq" id="WP_097016737.1">
    <property type="nucleotide sequence ID" value="NZ_OBDZ01000004.1"/>
</dbReference>
<dbReference type="SUPFAM" id="SSF52151">
    <property type="entry name" value="FabD/lysophospholipase-like"/>
    <property type="match status" value="1"/>
</dbReference>
<gene>
    <name evidence="6" type="ORF">SAMN06265827_10494</name>
</gene>
<keyword evidence="1 4" id="KW-0378">Hydrolase</keyword>
<keyword evidence="7" id="KW-1185">Reference proteome</keyword>